<dbReference type="NCBIfam" id="TIGR01087">
    <property type="entry name" value="murD"/>
    <property type="match status" value="1"/>
</dbReference>
<feature type="domain" description="Mur ligase C-terminal" evidence="9">
    <location>
        <begin position="321"/>
        <end position="463"/>
    </location>
</feature>
<dbReference type="InterPro" id="IPR036565">
    <property type="entry name" value="Mur-like_cat_sf"/>
</dbReference>
<dbReference type="EMBL" id="AP017624">
    <property type="protein sequence ID" value="BAV41743.1"/>
    <property type="molecule type" value="Genomic_DNA"/>
</dbReference>
<dbReference type="PANTHER" id="PTHR43692">
    <property type="entry name" value="UDP-N-ACETYLMURAMOYLALANINE--D-GLUTAMATE LIGASE"/>
    <property type="match status" value="1"/>
</dbReference>
<dbReference type="Gene3D" id="3.40.1190.10">
    <property type="entry name" value="Mur-like, catalytic domain"/>
    <property type="match status" value="1"/>
</dbReference>
<comment type="catalytic activity">
    <reaction evidence="7 8">
        <text>UDP-N-acetyl-alpha-D-muramoyl-L-alanine + D-glutamate + ATP = UDP-N-acetyl-alpha-D-muramoyl-L-alanyl-D-glutamate + ADP + phosphate + H(+)</text>
        <dbReference type="Rhea" id="RHEA:16429"/>
        <dbReference type="ChEBI" id="CHEBI:15378"/>
        <dbReference type="ChEBI" id="CHEBI:29986"/>
        <dbReference type="ChEBI" id="CHEBI:30616"/>
        <dbReference type="ChEBI" id="CHEBI:43474"/>
        <dbReference type="ChEBI" id="CHEBI:83898"/>
        <dbReference type="ChEBI" id="CHEBI:83900"/>
        <dbReference type="ChEBI" id="CHEBI:456216"/>
        <dbReference type="EC" id="6.3.2.9"/>
    </reaction>
</comment>
<evidence type="ECO:0000256" key="5">
    <source>
        <dbReference type="ARBA" id="ARBA00022741"/>
    </source>
</evidence>
<dbReference type="GO" id="GO:0051301">
    <property type="term" value="P:cell division"/>
    <property type="evidence" value="ECO:0007669"/>
    <property type="project" value="UniProtKB-KW"/>
</dbReference>
<keyword evidence="7 8" id="KW-0132">Cell division</keyword>
<dbReference type="GO" id="GO:0005737">
    <property type="term" value="C:cytoplasm"/>
    <property type="evidence" value="ECO:0007669"/>
    <property type="project" value="UniProtKB-SubCell"/>
</dbReference>
<dbReference type="Gene3D" id="3.90.190.20">
    <property type="entry name" value="Mur ligase, C-terminal domain"/>
    <property type="match status" value="1"/>
</dbReference>
<evidence type="ECO:0000256" key="8">
    <source>
        <dbReference type="RuleBase" id="RU003664"/>
    </source>
</evidence>
<dbReference type="InterPro" id="IPR013221">
    <property type="entry name" value="Mur_ligase_cen"/>
</dbReference>
<reference evidence="11 12" key="1">
    <citation type="submission" date="2016-08" db="EMBL/GenBank/DDBJ databases">
        <title>Complete genome sequence of Mycobacterium shinshuense, a subspecies of M. ulcerans.</title>
        <authorList>
            <person name="Yoshida M."/>
            <person name="Ogura Y."/>
            <person name="Hayashi T."/>
            <person name="Hoshino Y."/>
        </authorList>
    </citation>
    <scope>NUCLEOTIDE SEQUENCE [LARGE SCALE GENOMIC DNA]</scope>
    <source>
        <strain evidence="12">ATCC 33728</strain>
    </source>
</reference>
<proteinExistence type="inferred from homology"/>
<keyword evidence="7 8" id="KW-0131">Cell cycle</keyword>
<dbReference type="PANTHER" id="PTHR43692:SF1">
    <property type="entry name" value="UDP-N-ACETYLMURAMOYLALANINE--D-GLUTAMATE LIGASE"/>
    <property type="match status" value="1"/>
</dbReference>
<dbReference type="GO" id="GO:0071555">
    <property type="term" value="P:cell wall organization"/>
    <property type="evidence" value="ECO:0007669"/>
    <property type="project" value="UniProtKB-KW"/>
</dbReference>
<feature type="domain" description="Mur ligase central" evidence="10">
    <location>
        <begin position="126"/>
        <end position="240"/>
    </location>
</feature>
<dbReference type="Gene3D" id="3.40.50.720">
    <property type="entry name" value="NAD(P)-binding Rossmann-like Domain"/>
    <property type="match status" value="1"/>
</dbReference>
<keyword evidence="5 7" id="KW-0547">Nucleotide-binding</keyword>
<dbReference type="UniPathway" id="UPA00219"/>
<keyword evidence="6 7" id="KW-0067">ATP-binding</keyword>
<protein>
    <recommendedName>
        <fullName evidence="7 8">UDP-N-acetylmuramoylalanine--D-glutamate ligase</fullName>
        <ecNumber evidence="7 8">6.3.2.9</ecNumber>
    </recommendedName>
    <alternativeName>
        <fullName evidence="7">D-glutamic acid-adding enzyme</fullName>
    </alternativeName>
    <alternativeName>
        <fullName evidence="7">UDP-N-acetylmuramoyl-L-alanyl-D-glutamate synthetase</fullName>
    </alternativeName>
</protein>
<dbReference type="GO" id="GO:0008764">
    <property type="term" value="F:UDP-N-acetylmuramoylalanine-D-glutamate ligase activity"/>
    <property type="evidence" value="ECO:0007669"/>
    <property type="project" value="UniProtKB-UniRule"/>
</dbReference>
<dbReference type="SUPFAM" id="SSF53244">
    <property type="entry name" value="MurD-like peptide ligases, peptide-binding domain"/>
    <property type="match status" value="1"/>
</dbReference>
<dbReference type="AlphaFoldDB" id="A0A1B4Y3W4"/>
<dbReference type="GeneID" id="93437246"/>
<evidence type="ECO:0000256" key="7">
    <source>
        <dbReference type="HAMAP-Rule" id="MF_00639"/>
    </source>
</evidence>
<dbReference type="HAMAP" id="MF_00639">
    <property type="entry name" value="MurD"/>
    <property type="match status" value="1"/>
</dbReference>
<evidence type="ECO:0000256" key="6">
    <source>
        <dbReference type="ARBA" id="ARBA00022840"/>
    </source>
</evidence>
<evidence type="ECO:0000256" key="1">
    <source>
        <dbReference type="ARBA" id="ARBA00004496"/>
    </source>
</evidence>
<dbReference type="RefSeq" id="WP_096370887.1">
    <property type="nucleotide sequence ID" value="NZ_AP017624.1"/>
</dbReference>
<evidence type="ECO:0000313" key="12">
    <source>
        <dbReference type="Proteomes" id="UP000218067"/>
    </source>
</evidence>
<accession>A0A1B4Y3W4</accession>
<comment type="similarity">
    <text evidence="7">Belongs to the MurCDEF family.</text>
</comment>
<dbReference type="GO" id="GO:0005524">
    <property type="term" value="F:ATP binding"/>
    <property type="evidence" value="ECO:0007669"/>
    <property type="project" value="UniProtKB-UniRule"/>
</dbReference>
<comment type="pathway">
    <text evidence="2 7 8">Cell wall biogenesis; peptidoglycan biosynthesis.</text>
</comment>
<keyword evidence="4 7" id="KW-0436">Ligase</keyword>
<feature type="binding site" evidence="7">
    <location>
        <begin position="128"/>
        <end position="134"/>
    </location>
    <ligand>
        <name>ATP</name>
        <dbReference type="ChEBI" id="CHEBI:30616"/>
    </ligand>
</feature>
<keyword evidence="3 7" id="KW-0963">Cytoplasm</keyword>
<evidence type="ECO:0000259" key="10">
    <source>
        <dbReference type="Pfam" id="PF08245"/>
    </source>
</evidence>
<organism evidence="11 12">
    <name type="scientific">Mycobacterium ulcerans subsp. shinshuense</name>
    <dbReference type="NCBI Taxonomy" id="1124626"/>
    <lineage>
        <taxon>Bacteria</taxon>
        <taxon>Bacillati</taxon>
        <taxon>Actinomycetota</taxon>
        <taxon>Actinomycetes</taxon>
        <taxon>Mycobacteriales</taxon>
        <taxon>Mycobacteriaceae</taxon>
        <taxon>Mycobacterium</taxon>
        <taxon>Mycobacterium ulcerans group</taxon>
    </lineage>
</organism>
<dbReference type="SUPFAM" id="SSF51984">
    <property type="entry name" value="MurCD N-terminal domain"/>
    <property type="match status" value="1"/>
</dbReference>
<dbReference type="InterPro" id="IPR036615">
    <property type="entry name" value="Mur_ligase_C_dom_sf"/>
</dbReference>
<evidence type="ECO:0000313" key="11">
    <source>
        <dbReference type="EMBL" id="BAV41743.1"/>
    </source>
</evidence>
<dbReference type="InterPro" id="IPR004101">
    <property type="entry name" value="Mur_ligase_C"/>
</dbReference>
<evidence type="ECO:0000256" key="2">
    <source>
        <dbReference type="ARBA" id="ARBA00004752"/>
    </source>
</evidence>
<evidence type="ECO:0000256" key="4">
    <source>
        <dbReference type="ARBA" id="ARBA00022598"/>
    </source>
</evidence>
<dbReference type="Pfam" id="PF08245">
    <property type="entry name" value="Mur_ligase_M"/>
    <property type="match status" value="1"/>
</dbReference>
<comment type="subcellular location">
    <subcellularLocation>
        <location evidence="1 7 8">Cytoplasm</location>
    </subcellularLocation>
</comment>
<dbReference type="SUPFAM" id="SSF53623">
    <property type="entry name" value="MurD-like peptide ligases, catalytic domain"/>
    <property type="match status" value="1"/>
</dbReference>
<dbReference type="EC" id="6.3.2.9" evidence="7 8"/>
<name>A0A1B4Y3W4_MYCUL</name>
<sequence>MLDPLVPGAPVLVAGARVTGRAVLAALTRFGAIPTMCDDGPAMLRPFAESGVATVDPSVAVQQLAQPEPSPESRYALVVTSPGFQPSTPVLAAAAAAGVPIWGDVELAWRLDAAGCYGPPRRWLVVTGTNGKTTTASMLHAMLVAGQHRSVLCGNIGSPVLDVLEEPADLLAVELSSFQLRWAPSLRPEAGVVLNIAEDHLDWHGTMAAYTEAKARVLTGRVAVVGLDDSRAAALRDTAPAPVRVGFRIGTPAVGELGLRDGHLVDRAFSDDLVLLPASSIPVPGPVGVLDTLAAAALARAVGVSADAIADAVASFQVGRHRSEVVEVVDGITYVDDSKATNPHAAEASVLAYPRVVWVAGGLLKGASVDAEVARMASRLVGAVLIGQDRAEVAEALSRHAPDVPVVQVVTSEDADMGEACGASVTKVDDVGGSLGARVMRAAVAAARNMARSGDTVLLAPAGASFDQFTSYGDRGDAFAAAVRAAVR</sequence>
<gene>
    <name evidence="7 11" type="primary">murD</name>
    <name evidence="11" type="ORF">SHTP_2643</name>
</gene>
<dbReference type="GO" id="GO:0008360">
    <property type="term" value="P:regulation of cell shape"/>
    <property type="evidence" value="ECO:0007669"/>
    <property type="project" value="UniProtKB-KW"/>
</dbReference>
<comment type="function">
    <text evidence="7 8">Cell wall formation. Catalyzes the addition of glutamate to the nucleotide precursor UDP-N-acetylmuramoyl-L-alanine (UMA).</text>
</comment>
<evidence type="ECO:0000259" key="9">
    <source>
        <dbReference type="Pfam" id="PF02875"/>
    </source>
</evidence>
<dbReference type="Proteomes" id="UP000218067">
    <property type="component" value="Chromosome"/>
</dbReference>
<keyword evidence="7 8" id="KW-0133">Cell shape</keyword>
<dbReference type="Pfam" id="PF02875">
    <property type="entry name" value="Mur_ligase_C"/>
    <property type="match status" value="1"/>
</dbReference>
<dbReference type="InterPro" id="IPR005762">
    <property type="entry name" value="MurD"/>
</dbReference>
<keyword evidence="7 8" id="KW-0573">Peptidoglycan synthesis</keyword>
<dbReference type="GO" id="GO:0009252">
    <property type="term" value="P:peptidoglycan biosynthetic process"/>
    <property type="evidence" value="ECO:0007669"/>
    <property type="project" value="UniProtKB-UniRule"/>
</dbReference>
<keyword evidence="7 8" id="KW-0961">Cell wall biogenesis/degradation</keyword>
<evidence type="ECO:0000256" key="3">
    <source>
        <dbReference type="ARBA" id="ARBA00022490"/>
    </source>
</evidence>